<reference evidence="1 2" key="1">
    <citation type="submission" date="2017-10" db="EMBL/GenBank/DDBJ databases">
        <title>Genomic analysis of the genus Acetobacter.</title>
        <authorList>
            <person name="Kim K.H."/>
            <person name="Chun B.H."/>
            <person name="Son A.R."/>
            <person name="Jeon C.O."/>
        </authorList>
    </citation>
    <scope>NUCLEOTIDE SEQUENCE [LARGE SCALE GENOMIC DNA]</scope>
    <source>
        <strain evidence="1 2">LHT 2458</strain>
    </source>
</reference>
<evidence type="ECO:0000313" key="1">
    <source>
        <dbReference type="EMBL" id="PHY94067.1"/>
    </source>
</evidence>
<dbReference type="Proteomes" id="UP000228751">
    <property type="component" value="Unassembled WGS sequence"/>
</dbReference>
<dbReference type="EMBL" id="PEBQ01000108">
    <property type="protein sequence ID" value="PHY94067.1"/>
    <property type="molecule type" value="Genomic_DNA"/>
</dbReference>
<dbReference type="OrthoDB" id="7340718at2"/>
<keyword evidence="2" id="KW-1185">Reference proteome</keyword>
<evidence type="ECO:0008006" key="3">
    <source>
        <dbReference type="Google" id="ProtNLM"/>
    </source>
</evidence>
<comment type="caution">
    <text evidence="1">The sequence shown here is derived from an EMBL/GenBank/DDBJ whole genome shotgun (WGS) entry which is preliminary data.</text>
</comment>
<evidence type="ECO:0000313" key="2">
    <source>
        <dbReference type="Proteomes" id="UP000228751"/>
    </source>
</evidence>
<name>A0A2G4RC35_9PROT</name>
<dbReference type="RefSeq" id="WP_099541176.1">
    <property type="nucleotide sequence ID" value="NZ_PEBQ01000108.1"/>
</dbReference>
<protein>
    <recommendedName>
        <fullName evidence="3">Nucleotidyltransferase</fullName>
    </recommendedName>
</protein>
<dbReference type="AlphaFoldDB" id="A0A2G4RC35"/>
<accession>A0A2G4RC35</accession>
<gene>
    <name evidence="1" type="ORF">CSR02_07810</name>
</gene>
<sequence length="317" mass="36384">MKSIQPECKEIFARIEQELHTPVSPLVTEFVRYLLGNAQPLGVLFYGSGLRGGIQDDTLLDFYIIVEKQADWPRSRLACLANALLPPNVEYHEYKVGKHHLRAKVAILSLAQFRSLTRPQTLDTTVWARFSQPVRLIWSRDKEAYAALHVCVMRAVLTAAWWAVQLGPDSGAILDYWNALYRHTYRVELRVEKAGRGQSIVDAYTQRYAQLLLPCWQMLNIPYRSQDQIVTPQISHAQKLRAMRKWSLRAACGRPLNIMRLLKAAYTFTGGARYAVWKVQRHSGIEVPLSPFAEKHPLLAAPPIVWRLWQQGAFKRK</sequence>
<proteinExistence type="predicted"/>
<organism evidence="1 2">
    <name type="scientific">Acetobacter pomorum</name>
    <dbReference type="NCBI Taxonomy" id="65959"/>
    <lineage>
        <taxon>Bacteria</taxon>
        <taxon>Pseudomonadati</taxon>
        <taxon>Pseudomonadota</taxon>
        <taxon>Alphaproteobacteria</taxon>
        <taxon>Acetobacterales</taxon>
        <taxon>Acetobacteraceae</taxon>
        <taxon>Acetobacter</taxon>
    </lineage>
</organism>